<name>A0A0R1L2C8_9LACO</name>
<accession>A0A0R1L2C8</accession>
<dbReference type="EMBL" id="AZEA01000001">
    <property type="protein sequence ID" value="KRK89861.1"/>
    <property type="molecule type" value="Genomic_DNA"/>
</dbReference>
<comment type="caution">
    <text evidence="1">The sequence shown here is derived from an EMBL/GenBank/DDBJ whole genome shotgun (WGS) entry which is preliminary data.</text>
</comment>
<dbReference type="AlphaFoldDB" id="A0A0R1L2C8"/>
<proteinExistence type="predicted"/>
<evidence type="ECO:0000313" key="2">
    <source>
        <dbReference type="Proteomes" id="UP000051581"/>
    </source>
</evidence>
<reference evidence="1 2" key="1">
    <citation type="journal article" date="2015" name="Genome Announc.">
        <title>Expanding the biotechnology potential of lactobacilli through comparative genomics of 213 strains and associated genera.</title>
        <authorList>
            <person name="Sun Z."/>
            <person name="Harris H.M."/>
            <person name="McCann A."/>
            <person name="Guo C."/>
            <person name="Argimon S."/>
            <person name="Zhang W."/>
            <person name="Yang X."/>
            <person name="Jeffery I.B."/>
            <person name="Cooney J.C."/>
            <person name="Kagawa T.F."/>
            <person name="Liu W."/>
            <person name="Song Y."/>
            <person name="Salvetti E."/>
            <person name="Wrobel A."/>
            <person name="Rasinkangas P."/>
            <person name="Parkhill J."/>
            <person name="Rea M.C."/>
            <person name="O'Sullivan O."/>
            <person name="Ritari J."/>
            <person name="Douillard F.P."/>
            <person name="Paul Ross R."/>
            <person name="Yang R."/>
            <person name="Briner A.E."/>
            <person name="Felis G.E."/>
            <person name="de Vos W.M."/>
            <person name="Barrangou R."/>
            <person name="Klaenhammer T.R."/>
            <person name="Caufield P.W."/>
            <person name="Cui Y."/>
            <person name="Zhang H."/>
            <person name="O'Toole P.W."/>
        </authorList>
    </citation>
    <scope>NUCLEOTIDE SEQUENCE [LARGE SCALE GENOMIC DNA]</scope>
    <source>
        <strain evidence="1 2">DSM 19904</strain>
    </source>
</reference>
<dbReference type="RefSeq" id="WP_057822670.1">
    <property type="nucleotide sequence ID" value="NZ_AZEA01000001.1"/>
</dbReference>
<dbReference type="PATRIC" id="fig|1423808.3.peg.98"/>
<protein>
    <submittedName>
        <fullName evidence="1">Uncharacterized protein</fullName>
    </submittedName>
</protein>
<organism evidence="1 2">
    <name type="scientific">Lentilactobacillus sunkii DSM 19904</name>
    <dbReference type="NCBI Taxonomy" id="1423808"/>
    <lineage>
        <taxon>Bacteria</taxon>
        <taxon>Bacillati</taxon>
        <taxon>Bacillota</taxon>
        <taxon>Bacilli</taxon>
        <taxon>Lactobacillales</taxon>
        <taxon>Lactobacillaceae</taxon>
        <taxon>Lentilactobacillus</taxon>
    </lineage>
</organism>
<sequence length="313" mass="35277">MSNENNETEKKVLTTTELLNNYTGSIQAGLDNGTKYVKAFESLNQTTELPDLLTAAVQLTNYQLNTDFVEFPHQFSDEDVQLVFFERLLKLSNNANGFGISNAEHVQKLLCKFGSLGDNTFTFTKSTKNPAGFFFGPTAHNRPLFYLNLKNKELMFHGSSLIDYFVVDLEGLEVSAIKQALQVMIQAAEVLKENFGFKIDFNVLDGVNGEFYEFAAGKIPEPILDELFVKSADNQYILMSGENGGAALTLDNDTKLTVFNAGNEDRPKWGADIHDNDQKESWLNLLLDYPFIKDWYLDNKKQLEILSNKIIFG</sequence>
<keyword evidence="2" id="KW-1185">Reference proteome</keyword>
<dbReference type="OrthoDB" id="2248799at2"/>
<gene>
    <name evidence="1" type="ORF">FD17_GL000098</name>
</gene>
<dbReference type="Proteomes" id="UP000051581">
    <property type="component" value="Unassembled WGS sequence"/>
</dbReference>
<evidence type="ECO:0000313" key="1">
    <source>
        <dbReference type="EMBL" id="KRK89861.1"/>
    </source>
</evidence>